<evidence type="ECO:0000256" key="2">
    <source>
        <dbReference type="ARBA" id="ARBA00010279"/>
    </source>
</evidence>
<organism evidence="9 10">
    <name type="scientific">Rhizoctonia solani AG-3 Rhs1AP</name>
    <dbReference type="NCBI Taxonomy" id="1086054"/>
    <lineage>
        <taxon>Eukaryota</taxon>
        <taxon>Fungi</taxon>
        <taxon>Dikarya</taxon>
        <taxon>Basidiomycota</taxon>
        <taxon>Agaricomycotina</taxon>
        <taxon>Agaricomycetes</taxon>
        <taxon>Cantharellales</taxon>
        <taxon>Ceratobasidiaceae</taxon>
        <taxon>Rhizoctonia</taxon>
    </lineage>
</organism>
<dbReference type="Pfam" id="PF14521">
    <property type="entry name" value="Aspzincin_M35"/>
    <property type="match status" value="1"/>
</dbReference>
<keyword evidence="7" id="KW-0482">Metalloprotease</keyword>
<evidence type="ECO:0000256" key="7">
    <source>
        <dbReference type="ARBA" id="ARBA00023049"/>
    </source>
</evidence>
<proteinExistence type="inferred from homology"/>
<dbReference type="InterPro" id="IPR029463">
    <property type="entry name" value="Lys_MEP"/>
</dbReference>
<evidence type="ECO:0000256" key="6">
    <source>
        <dbReference type="ARBA" id="ARBA00022833"/>
    </source>
</evidence>
<dbReference type="PANTHER" id="PTHR37016:SF3">
    <property type="entry name" value="NEUTRAL PROTEASE 2-RELATED"/>
    <property type="match status" value="1"/>
</dbReference>
<keyword evidence="3" id="KW-0645">Protease</keyword>
<keyword evidence="5" id="KW-0378">Hydrolase</keyword>
<dbReference type="Proteomes" id="UP000030108">
    <property type="component" value="Unassembled WGS sequence"/>
</dbReference>
<dbReference type="InterPro" id="IPR050414">
    <property type="entry name" value="Fungal_M35_metalloproteases"/>
</dbReference>
<dbReference type="SMART" id="SM01351">
    <property type="entry name" value="Aspzincin_M35"/>
    <property type="match status" value="1"/>
</dbReference>
<dbReference type="GO" id="GO:0004222">
    <property type="term" value="F:metalloendopeptidase activity"/>
    <property type="evidence" value="ECO:0007669"/>
    <property type="project" value="InterPro"/>
</dbReference>
<dbReference type="SUPFAM" id="SSF55486">
    <property type="entry name" value="Metalloproteases ('zincins'), catalytic domain"/>
    <property type="match status" value="1"/>
</dbReference>
<reference evidence="10" key="1">
    <citation type="journal article" date="2014" name="Genome Announc.">
        <title>Draft genome sequence of the plant-pathogenic soil fungus Rhizoctonia solani anastomosis group 3 strain Rhs1AP.</title>
        <authorList>
            <person name="Cubeta M.A."/>
            <person name="Thomas E."/>
            <person name="Dean R.A."/>
            <person name="Jabaji S."/>
            <person name="Neate S.M."/>
            <person name="Tavantzis S."/>
            <person name="Toda T."/>
            <person name="Vilgalys R."/>
            <person name="Bharathan N."/>
            <person name="Fedorova-Abrams N."/>
            <person name="Pakala S.B."/>
            <person name="Pakala S.M."/>
            <person name="Zafar N."/>
            <person name="Joardar V."/>
            <person name="Losada L."/>
            <person name="Nierman W.C."/>
        </authorList>
    </citation>
    <scope>NUCLEOTIDE SEQUENCE [LARGE SCALE GENOMIC DNA]</scope>
    <source>
        <strain evidence="10">AG-3</strain>
    </source>
</reference>
<sequence>MKLWFLRFWVCIGSALLSLFYLKLDMFITAAFVLFTALLASADSAPPSMPINGPAGIDHVPAAKGKHFSLEKAHVSPKTSPLSKRARASYYDCSPGQKQQIISAVEEAQKYATAAYRHLKSNRNNSTLYTEWFGEYDHKSYNSVLKSSSKLRKLPQSWKYLCQRDCPEDRDSRQRIDSKKRIAWVNKKLPGTFNICPAFWKLPPVKNSNLKAFNIIQEGTHFREVLGTVNYEYSYSDCLELAAQPDRARMNGPNYAYFILGAWGKELQKKKGGKFGFLAKFRSHK</sequence>
<evidence type="ECO:0000256" key="3">
    <source>
        <dbReference type="ARBA" id="ARBA00022670"/>
    </source>
</evidence>
<gene>
    <name evidence="9" type="ORF">RSOL_305050</name>
</gene>
<evidence type="ECO:0000313" key="9">
    <source>
        <dbReference type="EMBL" id="EUC59250.1"/>
    </source>
</evidence>
<evidence type="ECO:0000256" key="4">
    <source>
        <dbReference type="ARBA" id="ARBA00022723"/>
    </source>
</evidence>
<name>A0A0A1UK89_9AGAM</name>
<dbReference type="EMBL" id="JATN01000321">
    <property type="protein sequence ID" value="EUC59250.1"/>
    <property type="molecule type" value="Genomic_DNA"/>
</dbReference>
<accession>A0A0A1UK89</accession>
<dbReference type="PANTHER" id="PTHR37016">
    <property type="match status" value="1"/>
</dbReference>
<evidence type="ECO:0000313" key="10">
    <source>
        <dbReference type="Proteomes" id="UP000030108"/>
    </source>
</evidence>
<protein>
    <submittedName>
        <fullName evidence="9">Peptidyl-lys metalloendopeptidase</fullName>
    </submittedName>
</protein>
<evidence type="ECO:0000259" key="8">
    <source>
        <dbReference type="SMART" id="SM01351"/>
    </source>
</evidence>
<feature type="non-terminal residue" evidence="9">
    <location>
        <position position="285"/>
    </location>
</feature>
<dbReference type="GO" id="GO:0006508">
    <property type="term" value="P:proteolysis"/>
    <property type="evidence" value="ECO:0007669"/>
    <property type="project" value="UniProtKB-KW"/>
</dbReference>
<keyword evidence="6" id="KW-0862">Zinc</keyword>
<comment type="caution">
    <text evidence="9">The sequence shown here is derived from an EMBL/GenBank/DDBJ whole genome shotgun (WGS) entry which is preliminary data.</text>
</comment>
<dbReference type="GO" id="GO:0046872">
    <property type="term" value="F:metal ion binding"/>
    <property type="evidence" value="ECO:0007669"/>
    <property type="project" value="UniProtKB-KW"/>
</dbReference>
<dbReference type="InterPro" id="IPR024079">
    <property type="entry name" value="MetalloPept_cat_dom_sf"/>
</dbReference>
<keyword evidence="4" id="KW-0479">Metal-binding</keyword>
<feature type="domain" description="Lysine-specific metallo-endopeptidase" evidence="8">
    <location>
        <begin position="117"/>
        <end position="260"/>
    </location>
</feature>
<comment type="similarity">
    <text evidence="2">Belongs to the peptidase M35 family.</text>
</comment>
<evidence type="ECO:0000256" key="1">
    <source>
        <dbReference type="ARBA" id="ARBA00001947"/>
    </source>
</evidence>
<dbReference type="AlphaFoldDB" id="A0A0A1UK89"/>
<evidence type="ECO:0000256" key="5">
    <source>
        <dbReference type="ARBA" id="ARBA00022801"/>
    </source>
</evidence>
<comment type="cofactor">
    <cofactor evidence="1">
        <name>Zn(2+)</name>
        <dbReference type="ChEBI" id="CHEBI:29105"/>
    </cofactor>
</comment>
<dbReference type="Gene3D" id="3.40.390.10">
    <property type="entry name" value="Collagenase (Catalytic Domain)"/>
    <property type="match status" value="1"/>
</dbReference>